<evidence type="ECO:0000256" key="3">
    <source>
        <dbReference type="ARBA" id="ARBA00022692"/>
    </source>
</evidence>
<evidence type="ECO:0000256" key="2">
    <source>
        <dbReference type="ARBA" id="ARBA00009045"/>
    </source>
</evidence>
<keyword evidence="5 6" id="KW-0472">Membrane</keyword>
<feature type="transmembrane region" description="Helical" evidence="6">
    <location>
        <begin position="147"/>
        <end position="168"/>
    </location>
</feature>
<evidence type="ECO:0000259" key="7">
    <source>
        <dbReference type="Pfam" id="PF01694"/>
    </source>
</evidence>
<comment type="caution">
    <text evidence="8">The sequence shown here is derived from an EMBL/GenBank/DDBJ whole genome shotgun (WGS) entry which is preliminary data.</text>
</comment>
<evidence type="ECO:0000313" key="9">
    <source>
        <dbReference type="Proteomes" id="UP000326939"/>
    </source>
</evidence>
<dbReference type="InterPro" id="IPR035952">
    <property type="entry name" value="Rhomboid-like_sf"/>
</dbReference>
<comment type="similarity">
    <text evidence="2">Belongs to the peptidase S54 family.</text>
</comment>
<feature type="domain" description="Peptidase S54 rhomboid" evidence="7">
    <location>
        <begin position="185"/>
        <end position="322"/>
    </location>
</feature>
<evidence type="ECO:0000313" key="8">
    <source>
        <dbReference type="EMBL" id="KAB5563742.1"/>
    </source>
</evidence>
<dbReference type="FunFam" id="1.20.1540.10:FF:000015">
    <property type="entry name" value="RHOMBOID-like protein 10 chloroplastic"/>
    <property type="match status" value="1"/>
</dbReference>
<feature type="transmembrane region" description="Helical" evidence="6">
    <location>
        <begin position="251"/>
        <end position="269"/>
    </location>
</feature>
<name>A0A5N5N9G8_9ROSI</name>
<dbReference type="Pfam" id="PF01694">
    <property type="entry name" value="Rhomboid"/>
    <property type="match status" value="1"/>
</dbReference>
<feature type="transmembrane region" description="Helical" evidence="6">
    <location>
        <begin position="12"/>
        <end position="34"/>
    </location>
</feature>
<dbReference type="PANTHER" id="PTHR43731">
    <property type="entry name" value="RHOMBOID PROTEASE"/>
    <property type="match status" value="1"/>
</dbReference>
<dbReference type="GO" id="GO:0004252">
    <property type="term" value="F:serine-type endopeptidase activity"/>
    <property type="evidence" value="ECO:0007669"/>
    <property type="project" value="InterPro"/>
</dbReference>
<dbReference type="PANTHER" id="PTHR43731:SF26">
    <property type="entry name" value="RHOMBOID-LIKE PROTEIN 10, CHLOROPLASTIC"/>
    <property type="match status" value="1"/>
</dbReference>
<comment type="subcellular location">
    <subcellularLocation>
        <location evidence="1">Membrane</location>
        <topology evidence="1">Multi-pass membrane protein</topology>
    </subcellularLocation>
</comment>
<dbReference type="SUPFAM" id="SSF144091">
    <property type="entry name" value="Rhomboid-like"/>
    <property type="match status" value="1"/>
</dbReference>
<reference evidence="9" key="1">
    <citation type="journal article" date="2019" name="Gigascience">
        <title>De novo genome assembly of the endangered Acer yangbiense, a plant species with extremely small populations endemic to Yunnan Province, China.</title>
        <authorList>
            <person name="Yang J."/>
            <person name="Wariss H.M."/>
            <person name="Tao L."/>
            <person name="Zhang R."/>
            <person name="Yun Q."/>
            <person name="Hollingsworth P."/>
            <person name="Dao Z."/>
            <person name="Luo G."/>
            <person name="Guo H."/>
            <person name="Ma Y."/>
            <person name="Sun W."/>
        </authorList>
    </citation>
    <scope>NUCLEOTIDE SEQUENCE [LARGE SCALE GENOMIC DNA]</scope>
    <source>
        <strain evidence="9">cv. br00</strain>
    </source>
</reference>
<dbReference type="InterPro" id="IPR050925">
    <property type="entry name" value="Rhomboid_protease_S54"/>
</dbReference>
<sequence>MMGSSLSAPPRPLWWVPIQPLNLITTAASLRLGFLVHSSFKLYKCCEITGFLGRNKNIAVEHFGYSLVCELNISHLYHVPRLKDVWHEKASRLQGNDFLQFSNDVVASTCSSCMCFFHGGGTRQGSGNEGSPNMETSGRSSVNGRQWTNILLAINILQVLVFFAQVATRGKLLFWGAKVNSLIDKGQFWRLATSSVLHANIGHLMVNCYSLNSIGPTIENLSGPRRFIAVYLTSAIASSAMSYWFCRAPAVGASGAIFGLVGSLAVFVIRHRRMIGGGKEDLQNIAKVIFLNMMIGLLTKGIDNWGHLGGLLGGVATSWFVGPAWQYGPKLHDGRRVFTDKAPIRYLTNRKTEPKNIS</sequence>
<dbReference type="EMBL" id="VDCV01000003">
    <property type="protein sequence ID" value="KAB5563742.1"/>
    <property type="molecule type" value="Genomic_DNA"/>
</dbReference>
<keyword evidence="3 6" id="KW-0812">Transmembrane</keyword>
<gene>
    <name evidence="8" type="ORF">DKX38_003796</name>
</gene>
<keyword evidence="9" id="KW-1185">Reference proteome</keyword>
<protein>
    <recommendedName>
        <fullName evidence="7">Peptidase S54 rhomboid domain-containing protein</fullName>
    </recommendedName>
</protein>
<organism evidence="8 9">
    <name type="scientific">Salix brachista</name>
    <dbReference type="NCBI Taxonomy" id="2182728"/>
    <lineage>
        <taxon>Eukaryota</taxon>
        <taxon>Viridiplantae</taxon>
        <taxon>Streptophyta</taxon>
        <taxon>Embryophyta</taxon>
        <taxon>Tracheophyta</taxon>
        <taxon>Spermatophyta</taxon>
        <taxon>Magnoliopsida</taxon>
        <taxon>eudicotyledons</taxon>
        <taxon>Gunneridae</taxon>
        <taxon>Pentapetalae</taxon>
        <taxon>rosids</taxon>
        <taxon>fabids</taxon>
        <taxon>Malpighiales</taxon>
        <taxon>Salicaceae</taxon>
        <taxon>Saliceae</taxon>
        <taxon>Salix</taxon>
    </lineage>
</organism>
<evidence type="ECO:0000256" key="1">
    <source>
        <dbReference type="ARBA" id="ARBA00004141"/>
    </source>
</evidence>
<keyword evidence="4 6" id="KW-1133">Transmembrane helix</keyword>
<dbReference type="Proteomes" id="UP000326939">
    <property type="component" value="Chromosome 3"/>
</dbReference>
<evidence type="ECO:0000256" key="4">
    <source>
        <dbReference type="ARBA" id="ARBA00022989"/>
    </source>
</evidence>
<dbReference type="Gene3D" id="1.20.1540.10">
    <property type="entry name" value="Rhomboid-like"/>
    <property type="match status" value="1"/>
</dbReference>
<evidence type="ECO:0000256" key="6">
    <source>
        <dbReference type="SAM" id="Phobius"/>
    </source>
</evidence>
<accession>A0A5N5N9G8</accession>
<dbReference type="InterPro" id="IPR022764">
    <property type="entry name" value="Peptidase_S54_rhomboid_dom"/>
</dbReference>
<proteinExistence type="inferred from homology"/>
<dbReference type="AlphaFoldDB" id="A0A5N5N9G8"/>
<evidence type="ECO:0000256" key="5">
    <source>
        <dbReference type="ARBA" id="ARBA00023136"/>
    </source>
</evidence>
<dbReference type="GO" id="GO:0031969">
    <property type="term" value="C:chloroplast membrane"/>
    <property type="evidence" value="ECO:0007669"/>
    <property type="project" value="TreeGrafter"/>
</dbReference>